<evidence type="ECO:0000256" key="1">
    <source>
        <dbReference type="ARBA" id="ARBA00004418"/>
    </source>
</evidence>
<proteinExistence type="inferred from homology"/>
<feature type="region of interest" description="Disordered" evidence="4">
    <location>
        <begin position="1"/>
        <end position="20"/>
    </location>
</feature>
<evidence type="ECO:0000256" key="3">
    <source>
        <dbReference type="ARBA" id="ARBA00022729"/>
    </source>
</evidence>
<dbReference type="Proteomes" id="UP000451860">
    <property type="component" value="Unassembled WGS sequence"/>
</dbReference>
<dbReference type="Gene3D" id="3.40.190.10">
    <property type="entry name" value="Periplasmic binding protein-like II"/>
    <property type="match status" value="2"/>
</dbReference>
<dbReference type="AlphaFoldDB" id="A0A7J5UTZ2"/>
<feature type="compositionally biased region" description="Basic and acidic residues" evidence="4">
    <location>
        <begin position="1"/>
        <end position="11"/>
    </location>
</feature>
<dbReference type="OrthoDB" id="7808807at2"/>
<feature type="domain" description="Solute-binding protein family 3/N-terminal" evidence="5">
    <location>
        <begin position="57"/>
        <end position="284"/>
    </location>
</feature>
<dbReference type="InterPro" id="IPR001638">
    <property type="entry name" value="Solute-binding_3/MltF_N"/>
</dbReference>
<evidence type="ECO:0000259" key="5">
    <source>
        <dbReference type="SMART" id="SM00062"/>
    </source>
</evidence>
<comment type="similarity">
    <text evidence="2">Belongs to the bacterial solute-binding protein SsuA/TauA family.</text>
</comment>
<evidence type="ECO:0000256" key="2">
    <source>
        <dbReference type="ARBA" id="ARBA00010742"/>
    </source>
</evidence>
<evidence type="ECO:0000313" key="7">
    <source>
        <dbReference type="Proteomes" id="UP000451860"/>
    </source>
</evidence>
<keyword evidence="7" id="KW-1185">Reference proteome</keyword>
<dbReference type="PANTHER" id="PTHR30024">
    <property type="entry name" value="ALIPHATIC SULFONATES-BINDING PROTEIN-RELATED"/>
    <property type="match status" value="1"/>
</dbReference>
<dbReference type="GO" id="GO:0042597">
    <property type="term" value="C:periplasmic space"/>
    <property type="evidence" value="ECO:0007669"/>
    <property type="project" value="UniProtKB-SubCell"/>
</dbReference>
<dbReference type="Pfam" id="PF09084">
    <property type="entry name" value="NMT1"/>
    <property type="match status" value="1"/>
</dbReference>
<accession>A0A7J5UTZ2</accession>
<organism evidence="6 7">
    <name type="scientific">Georgenia thermotolerans</name>
    <dbReference type="NCBI Taxonomy" id="527326"/>
    <lineage>
        <taxon>Bacteria</taxon>
        <taxon>Bacillati</taxon>
        <taxon>Actinomycetota</taxon>
        <taxon>Actinomycetes</taxon>
        <taxon>Micrococcales</taxon>
        <taxon>Bogoriellaceae</taxon>
        <taxon>Georgenia</taxon>
    </lineage>
</organism>
<dbReference type="InterPro" id="IPR015168">
    <property type="entry name" value="SsuA/THI5"/>
</dbReference>
<comment type="subcellular location">
    <subcellularLocation>
        <location evidence="1">Periplasm</location>
    </subcellularLocation>
</comment>
<dbReference type="SUPFAM" id="SSF53850">
    <property type="entry name" value="Periplasmic binding protein-like II"/>
    <property type="match status" value="1"/>
</dbReference>
<reference evidence="6 7" key="1">
    <citation type="submission" date="2019-10" db="EMBL/GenBank/DDBJ databases">
        <title>Georgenia wutianyii sp. nov. and Georgenia yuyongxinii sp. nov. isolated from plateau pika (Ochotona curzoniae) in the Qinghai-Tibet plateau of China.</title>
        <authorList>
            <person name="Tian Z."/>
        </authorList>
    </citation>
    <scope>NUCLEOTIDE SEQUENCE [LARGE SCALE GENOMIC DNA]</scope>
    <source>
        <strain evidence="6 7">DSM 21501</strain>
    </source>
</reference>
<dbReference type="PANTHER" id="PTHR30024:SF47">
    <property type="entry name" value="TAURINE-BINDING PERIPLASMIC PROTEIN"/>
    <property type="match status" value="1"/>
</dbReference>
<comment type="caution">
    <text evidence="6">The sequence shown here is derived from an EMBL/GenBank/DDBJ whole genome shotgun (WGS) entry which is preliminary data.</text>
</comment>
<sequence>MRHSLMSDRQHSAGRPARWRTRGASMLATGALLSSVAACASSEPTDAAAATGDEPRSITVGTMPLADLAPFYLALEEGMFDDAGLDVEVVSSNGGAAQIASVISGDIQITYSNFVSVLQAVQRGLPLKAIRENNRSGPQGIYVRKDSDISAPEDLAGRTIAINSLGNIQELTARAVLSSYGIAPEDLTFVEMPPPDMRAALLDGHIDAAWLVEPFLTVVESGGEGRRLVGAFEGPTEDIPVAGWVTTEQYLGSDQETVDTFISVLDEAMARAQEDPSVLAEVIPTYTEISPELAGRLAEPSLTPSSDLATLADLKDLMLTHGVLEKDLDLDSMTYQP</sequence>
<evidence type="ECO:0000256" key="4">
    <source>
        <dbReference type="SAM" id="MobiDB-lite"/>
    </source>
</evidence>
<evidence type="ECO:0000313" key="6">
    <source>
        <dbReference type="EMBL" id="KAE8765764.1"/>
    </source>
</evidence>
<keyword evidence="3" id="KW-0732">Signal</keyword>
<name>A0A7J5UTZ2_9MICO</name>
<gene>
    <name evidence="6" type="ORF">GB883_02310</name>
</gene>
<dbReference type="SMART" id="SM00062">
    <property type="entry name" value="PBPb"/>
    <property type="match status" value="1"/>
</dbReference>
<protein>
    <submittedName>
        <fullName evidence="6">PhnD/SsuA/transferrin family substrate-binding protein</fullName>
    </submittedName>
</protein>
<dbReference type="EMBL" id="WHJE01000005">
    <property type="protein sequence ID" value="KAE8765764.1"/>
    <property type="molecule type" value="Genomic_DNA"/>
</dbReference>